<dbReference type="Gene3D" id="3.40.630.30">
    <property type="match status" value="1"/>
</dbReference>
<accession>A0ABD5ZB20</accession>
<name>A0ABD5ZB20_9EURY</name>
<keyword evidence="2" id="KW-0808">Transferase</keyword>
<dbReference type="InterPro" id="IPR016181">
    <property type="entry name" value="Acyl_CoA_acyltransferase"/>
</dbReference>
<evidence type="ECO:0000259" key="1">
    <source>
        <dbReference type="Pfam" id="PF13302"/>
    </source>
</evidence>
<sequence>MFPDEIVTPRLRLRPYTREVVDPLDAYQHMGASRSATIKEETEYVTWDPHDTPKETLDYFEFTEKSRKEATGATYAIFPREGEDGAGEFAGTAGFKPEWDKKRAVFGMWLRKEFWGRGYSGERAAAFFACVFDVLDLEVAYVHALTGNEKSCRAIDKYVSRAGGQEDGTFRNEVVHGDDPADTRAWSVTREQWEEATGGEYEAEFHWEDRR</sequence>
<dbReference type="EC" id="2.3.-.-" evidence="2"/>
<dbReference type="GO" id="GO:0016746">
    <property type="term" value="F:acyltransferase activity"/>
    <property type="evidence" value="ECO:0007669"/>
    <property type="project" value="UniProtKB-KW"/>
</dbReference>
<dbReference type="RefSeq" id="WP_390221700.1">
    <property type="nucleotide sequence ID" value="NZ_JBHTAA010000001.1"/>
</dbReference>
<feature type="domain" description="N-acetyltransferase" evidence="1">
    <location>
        <begin position="10"/>
        <end position="157"/>
    </location>
</feature>
<dbReference type="SUPFAM" id="SSF55729">
    <property type="entry name" value="Acyl-CoA N-acyltransferases (Nat)"/>
    <property type="match status" value="1"/>
</dbReference>
<keyword evidence="2" id="KW-0012">Acyltransferase</keyword>
<proteinExistence type="predicted"/>
<dbReference type="InterPro" id="IPR000182">
    <property type="entry name" value="GNAT_dom"/>
</dbReference>
<evidence type="ECO:0000313" key="2">
    <source>
        <dbReference type="EMBL" id="MFC7202401.1"/>
    </source>
</evidence>
<dbReference type="Proteomes" id="UP001596481">
    <property type="component" value="Unassembled WGS sequence"/>
</dbReference>
<dbReference type="PANTHER" id="PTHR43441:SF2">
    <property type="entry name" value="FAMILY ACETYLTRANSFERASE, PUTATIVE (AFU_ORTHOLOGUE AFUA_7G00850)-RELATED"/>
    <property type="match status" value="1"/>
</dbReference>
<dbReference type="InterPro" id="IPR051908">
    <property type="entry name" value="Ribosomal_N-acetyltransferase"/>
</dbReference>
<dbReference type="PANTHER" id="PTHR43441">
    <property type="entry name" value="RIBOSOMAL-PROTEIN-SERINE ACETYLTRANSFERASE"/>
    <property type="match status" value="1"/>
</dbReference>
<comment type="caution">
    <text evidence="2">The sequence shown here is derived from an EMBL/GenBank/DDBJ whole genome shotgun (WGS) entry which is preliminary data.</text>
</comment>
<dbReference type="EMBL" id="JBHTAA010000001">
    <property type="protein sequence ID" value="MFC7202401.1"/>
    <property type="molecule type" value="Genomic_DNA"/>
</dbReference>
<gene>
    <name evidence="2" type="ORF">ACFQJC_02665</name>
</gene>
<protein>
    <submittedName>
        <fullName evidence="2">GNAT family N-acetyltransferase</fullName>
        <ecNumber evidence="2">2.3.-.-</ecNumber>
    </submittedName>
</protein>
<reference evidence="2 3" key="1">
    <citation type="journal article" date="2019" name="Int. J. Syst. Evol. Microbiol.">
        <title>The Global Catalogue of Microorganisms (GCM) 10K type strain sequencing project: providing services to taxonomists for standard genome sequencing and annotation.</title>
        <authorList>
            <consortium name="The Broad Institute Genomics Platform"/>
            <consortium name="The Broad Institute Genome Sequencing Center for Infectious Disease"/>
            <person name="Wu L."/>
            <person name="Ma J."/>
        </authorList>
    </citation>
    <scope>NUCLEOTIDE SEQUENCE [LARGE SCALE GENOMIC DNA]</scope>
    <source>
        <strain evidence="2 3">DSM 29988</strain>
    </source>
</reference>
<organism evidence="2 3">
    <name type="scientific">Haloferax namakaokahaiae</name>
    <dbReference type="NCBI Taxonomy" id="1748331"/>
    <lineage>
        <taxon>Archaea</taxon>
        <taxon>Methanobacteriati</taxon>
        <taxon>Methanobacteriota</taxon>
        <taxon>Stenosarchaea group</taxon>
        <taxon>Halobacteria</taxon>
        <taxon>Halobacteriales</taxon>
        <taxon>Haloferacaceae</taxon>
        <taxon>Haloferax</taxon>
    </lineage>
</organism>
<dbReference type="AlphaFoldDB" id="A0ABD5ZB20"/>
<keyword evidence="3" id="KW-1185">Reference proteome</keyword>
<dbReference type="Pfam" id="PF13302">
    <property type="entry name" value="Acetyltransf_3"/>
    <property type="match status" value="1"/>
</dbReference>
<evidence type="ECO:0000313" key="3">
    <source>
        <dbReference type="Proteomes" id="UP001596481"/>
    </source>
</evidence>